<sequence length="82" mass="9184">MKGIAKDAFQIFVVEAPPTVSEVIDTCQNLSELRLQRLPAKHTLEPPAELANLTTAIEGSVDKWVDLRCVIQEIVRDEVVRQ</sequence>
<accession>A0AC60QVD4</accession>
<evidence type="ECO:0000313" key="2">
    <source>
        <dbReference type="Proteomes" id="UP000805193"/>
    </source>
</evidence>
<evidence type="ECO:0000313" key="1">
    <source>
        <dbReference type="EMBL" id="KAG0443641.1"/>
    </source>
</evidence>
<dbReference type="EMBL" id="JABSTQ010003093">
    <property type="protein sequence ID" value="KAG0443641.1"/>
    <property type="molecule type" value="Genomic_DNA"/>
</dbReference>
<proteinExistence type="predicted"/>
<comment type="caution">
    <text evidence="1">The sequence shown here is derived from an EMBL/GenBank/DDBJ whole genome shotgun (WGS) entry which is preliminary data.</text>
</comment>
<keyword evidence="2" id="KW-1185">Reference proteome</keyword>
<name>A0AC60QVD4_IXOPE</name>
<reference evidence="1 2" key="1">
    <citation type="journal article" date="2020" name="Cell">
        <title>Large-Scale Comparative Analyses of Tick Genomes Elucidate Their Genetic Diversity and Vector Capacities.</title>
        <authorList>
            <consortium name="Tick Genome and Microbiome Consortium (TIGMIC)"/>
            <person name="Jia N."/>
            <person name="Wang J."/>
            <person name="Shi W."/>
            <person name="Du L."/>
            <person name="Sun Y."/>
            <person name="Zhan W."/>
            <person name="Jiang J.F."/>
            <person name="Wang Q."/>
            <person name="Zhang B."/>
            <person name="Ji P."/>
            <person name="Bell-Sakyi L."/>
            <person name="Cui X.M."/>
            <person name="Yuan T.T."/>
            <person name="Jiang B.G."/>
            <person name="Yang W.F."/>
            <person name="Lam T.T."/>
            <person name="Chang Q.C."/>
            <person name="Ding S.J."/>
            <person name="Wang X.J."/>
            <person name="Zhu J.G."/>
            <person name="Ruan X.D."/>
            <person name="Zhao L."/>
            <person name="Wei J.T."/>
            <person name="Ye R.Z."/>
            <person name="Que T.C."/>
            <person name="Du C.H."/>
            <person name="Zhou Y.H."/>
            <person name="Cheng J.X."/>
            <person name="Dai P.F."/>
            <person name="Guo W.B."/>
            <person name="Han X.H."/>
            <person name="Huang E.J."/>
            <person name="Li L.F."/>
            <person name="Wei W."/>
            <person name="Gao Y.C."/>
            <person name="Liu J.Z."/>
            <person name="Shao H.Z."/>
            <person name="Wang X."/>
            <person name="Wang C.C."/>
            <person name="Yang T.C."/>
            <person name="Huo Q.B."/>
            <person name="Li W."/>
            <person name="Chen H.Y."/>
            <person name="Chen S.E."/>
            <person name="Zhou L.G."/>
            <person name="Ni X.B."/>
            <person name="Tian J.H."/>
            <person name="Sheng Y."/>
            <person name="Liu T."/>
            <person name="Pan Y.S."/>
            <person name="Xia L.Y."/>
            <person name="Li J."/>
            <person name="Zhao F."/>
            <person name="Cao W.C."/>
        </authorList>
    </citation>
    <scope>NUCLEOTIDE SEQUENCE [LARGE SCALE GENOMIC DNA]</scope>
    <source>
        <strain evidence="1">Iper-2018</strain>
    </source>
</reference>
<dbReference type="Proteomes" id="UP000805193">
    <property type="component" value="Unassembled WGS sequence"/>
</dbReference>
<gene>
    <name evidence="1" type="ORF">HPB47_014686</name>
</gene>
<protein>
    <submittedName>
        <fullName evidence="1">Uncharacterized protein</fullName>
    </submittedName>
</protein>
<organism evidence="1 2">
    <name type="scientific">Ixodes persulcatus</name>
    <name type="common">Taiga tick</name>
    <dbReference type="NCBI Taxonomy" id="34615"/>
    <lineage>
        <taxon>Eukaryota</taxon>
        <taxon>Metazoa</taxon>
        <taxon>Ecdysozoa</taxon>
        <taxon>Arthropoda</taxon>
        <taxon>Chelicerata</taxon>
        <taxon>Arachnida</taxon>
        <taxon>Acari</taxon>
        <taxon>Parasitiformes</taxon>
        <taxon>Ixodida</taxon>
        <taxon>Ixodoidea</taxon>
        <taxon>Ixodidae</taxon>
        <taxon>Ixodinae</taxon>
        <taxon>Ixodes</taxon>
    </lineage>
</organism>